<dbReference type="Proteomes" id="UP000028607">
    <property type="component" value="Unassembled WGS sequence"/>
</dbReference>
<dbReference type="AlphaFoldDB" id="A0A085TUP9"/>
<evidence type="ECO:0008006" key="4">
    <source>
        <dbReference type="Google" id="ProtNLM"/>
    </source>
</evidence>
<keyword evidence="3" id="KW-1185">Reference proteome</keyword>
<keyword evidence="1" id="KW-0732">Signal</keyword>
<reference evidence="3" key="1">
    <citation type="submission" date="2013-04" db="EMBL/GenBank/DDBJ databases">
        <title>Thioclava sp. 13D2W-2 Genome Sequencing.</title>
        <authorList>
            <person name="Lai Q."/>
            <person name="Li G."/>
            <person name="Shao Z."/>
        </authorList>
    </citation>
    <scope>NUCLEOTIDE SEQUENCE [LARGE SCALE GENOMIC DNA]</scope>
    <source>
        <strain evidence="3">13D2W-2</strain>
    </source>
</reference>
<dbReference type="eggNOG" id="ENOG502ZF0Y">
    <property type="taxonomic scope" value="Bacteria"/>
</dbReference>
<protein>
    <recommendedName>
        <fullName evidence="4">Lipoprotein</fullName>
    </recommendedName>
</protein>
<evidence type="ECO:0000313" key="3">
    <source>
        <dbReference type="Proteomes" id="UP000028607"/>
    </source>
</evidence>
<reference evidence="2 3" key="2">
    <citation type="journal article" date="2015" name="Antonie Van Leeuwenhoek">
        <title>Thioclava indica sp. nov., isolated from surface seawater of the Indian Ocean.</title>
        <authorList>
            <person name="Liu Y."/>
            <person name="Lai Q."/>
            <person name="Du J."/>
            <person name="Xu H."/>
            <person name="Jiang L."/>
            <person name="Shao Z."/>
        </authorList>
    </citation>
    <scope>NUCLEOTIDE SEQUENCE [LARGE SCALE GENOMIC DNA]</scope>
    <source>
        <strain evidence="2 3">13D2W-2</strain>
    </source>
</reference>
<gene>
    <name evidence="2" type="ORF">DW2_12875</name>
</gene>
<accession>A0A085TUP9</accession>
<dbReference type="STRING" id="1317124.DW2_12875"/>
<dbReference type="RefSeq" id="WP_038147214.1">
    <property type="nucleotide sequence ID" value="NZ_AQRC01000010.1"/>
</dbReference>
<evidence type="ECO:0000313" key="2">
    <source>
        <dbReference type="EMBL" id="KFE34446.1"/>
    </source>
</evidence>
<organism evidence="2 3">
    <name type="scientific">Thioclava atlantica</name>
    <dbReference type="NCBI Taxonomy" id="1317124"/>
    <lineage>
        <taxon>Bacteria</taxon>
        <taxon>Pseudomonadati</taxon>
        <taxon>Pseudomonadota</taxon>
        <taxon>Alphaproteobacteria</taxon>
        <taxon>Rhodobacterales</taxon>
        <taxon>Paracoccaceae</taxon>
        <taxon>Thioclava</taxon>
    </lineage>
</organism>
<dbReference type="OrthoDB" id="7644586at2"/>
<sequence length="98" mass="9786">MMRAGVISAGALALAGCAAVPGGNEASKGPERLTPIVGYTAAQDAAGALVVTRDATPFAYDEGAEAKRAANAICGGAVASSIDDRYREGAWIFPRGCA</sequence>
<feature type="chain" id="PRO_5001797533" description="Lipoprotein" evidence="1">
    <location>
        <begin position="19"/>
        <end position="98"/>
    </location>
</feature>
<feature type="signal peptide" evidence="1">
    <location>
        <begin position="1"/>
        <end position="18"/>
    </location>
</feature>
<dbReference type="PATRIC" id="fig|1317124.6.peg.2607"/>
<comment type="caution">
    <text evidence="2">The sequence shown here is derived from an EMBL/GenBank/DDBJ whole genome shotgun (WGS) entry which is preliminary data.</text>
</comment>
<evidence type="ECO:0000256" key="1">
    <source>
        <dbReference type="SAM" id="SignalP"/>
    </source>
</evidence>
<dbReference type="PROSITE" id="PS51257">
    <property type="entry name" value="PROKAR_LIPOPROTEIN"/>
    <property type="match status" value="1"/>
</dbReference>
<dbReference type="EMBL" id="AQRC01000010">
    <property type="protein sequence ID" value="KFE34446.1"/>
    <property type="molecule type" value="Genomic_DNA"/>
</dbReference>
<proteinExistence type="predicted"/>
<name>A0A085TUP9_9RHOB</name>